<accession>A0ABQ6M9G1</accession>
<dbReference type="EMBL" id="BRYB01003880">
    <property type="protein sequence ID" value="GMI22171.1"/>
    <property type="molecule type" value="Genomic_DNA"/>
</dbReference>
<organism evidence="2 3">
    <name type="scientific">Tetraparma gracilis</name>
    <dbReference type="NCBI Taxonomy" id="2962635"/>
    <lineage>
        <taxon>Eukaryota</taxon>
        <taxon>Sar</taxon>
        <taxon>Stramenopiles</taxon>
        <taxon>Ochrophyta</taxon>
        <taxon>Bolidophyceae</taxon>
        <taxon>Parmales</taxon>
        <taxon>Triparmaceae</taxon>
        <taxon>Tetraparma</taxon>
    </lineage>
</organism>
<feature type="region of interest" description="Disordered" evidence="1">
    <location>
        <begin position="117"/>
        <end position="182"/>
    </location>
</feature>
<gene>
    <name evidence="2" type="ORF">TeGR_g5068</name>
</gene>
<feature type="compositionally biased region" description="Basic and acidic residues" evidence="1">
    <location>
        <begin position="152"/>
        <end position="170"/>
    </location>
</feature>
<protein>
    <submittedName>
        <fullName evidence="2">Uncharacterized protein</fullName>
    </submittedName>
</protein>
<keyword evidence="3" id="KW-1185">Reference proteome</keyword>
<proteinExistence type="predicted"/>
<evidence type="ECO:0000256" key="1">
    <source>
        <dbReference type="SAM" id="MobiDB-lite"/>
    </source>
</evidence>
<comment type="caution">
    <text evidence="2">The sequence shown here is derived from an EMBL/GenBank/DDBJ whole genome shotgun (WGS) entry which is preliminary data.</text>
</comment>
<dbReference type="Proteomes" id="UP001165060">
    <property type="component" value="Unassembled WGS sequence"/>
</dbReference>
<evidence type="ECO:0000313" key="3">
    <source>
        <dbReference type="Proteomes" id="UP001165060"/>
    </source>
</evidence>
<reference evidence="2 3" key="1">
    <citation type="journal article" date="2023" name="Commun. Biol.">
        <title>Genome analysis of Parmales, the sister group of diatoms, reveals the evolutionary specialization of diatoms from phago-mixotrophs to photoautotrophs.</title>
        <authorList>
            <person name="Ban H."/>
            <person name="Sato S."/>
            <person name="Yoshikawa S."/>
            <person name="Yamada K."/>
            <person name="Nakamura Y."/>
            <person name="Ichinomiya M."/>
            <person name="Sato N."/>
            <person name="Blanc-Mathieu R."/>
            <person name="Endo H."/>
            <person name="Kuwata A."/>
            <person name="Ogata H."/>
        </authorList>
    </citation>
    <scope>NUCLEOTIDE SEQUENCE [LARGE SCALE GENOMIC DNA]</scope>
</reference>
<sequence>MLTLSPAAAPWVPAVANLDLLSANGAPCAVFYSAASDGERRRGSSIGYLDDSTIDELFPPSDQDLAEMMMVEQYTEMLAFLEGLEEQNEGPPEGFLKENFMKRWESRRKERFTVREATPGRNAKPHQIGTFIGESEEIVKQQFSPGAKGRRGREESASSDKGSSFRRDLTKSTARQPMPRKR</sequence>
<evidence type="ECO:0000313" key="2">
    <source>
        <dbReference type="EMBL" id="GMI22171.1"/>
    </source>
</evidence>
<name>A0ABQ6M9G1_9STRA</name>